<name>A0A9W7X110_TRIRA</name>
<dbReference type="Proteomes" id="UP001059041">
    <property type="component" value="Linkage Group LG3"/>
</dbReference>
<protein>
    <submittedName>
        <fullName evidence="2">Uncharacterized protein</fullName>
    </submittedName>
</protein>
<evidence type="ECO:0000256" key="1">
    <source>
        <dbReference type="SAM" id="MobiDB-lite"/>
    </source>
</evidence>
<gene>
    <name evidence="2" type="ORF">IRJ41_022118</name>
</gene>
<organism evidence="2 3">
    <name type="scientific">Triplophysa rosa</name>
    <name type="common">Cave loach</name>
    <dbReference type="NCBI Taxonomy" id="992332"/>
    <lineage>
        <taxon>Eukaryota</taxon>
        <taxon>Metazoa</taxon>
        <taxon>Chordata</taxon>
        <taxon>Craniata</taxon>
        <taxon>Vertebrata</taxon>
        <taxon>Euteleostomi</taxon>
        <taxon>Actinopterygii</taxon>
        <taxon>Neopterygii</taxon>
        <taxon>Teleostei</taxon>
        <taxon>Ostariophysi</taxon>
        <taxon>Cypriniformes</taxon>
        <taxon>Nemacheilidae</taxon>
        <taxon>Triplophysa</taxon>
    </lineage>
</organism>
<feature type="region of interest" description="Disordered" evidence="1">
    <location>
        <begin position="45"/>
        <end position="67"/>
    </location>
</feature>
<feature type="compositionally biased region" description="Basic and acidic residues" evidence="1">
    <location>
        <begin position="57"/>
        <end position="67"/>
    </location>
</feature>
<keyword evidence="3" id="KW-1185">Reference proteome</keyword>
<comment type="caution">
    <text evidence="2">The sequence shown here is derived from an EMBL/GenBank/DDBJ whole genome shotgun (WGS) entry which is preliminary data.</text>
</comment>
<evidence type="ECO:0000313" key="2">
    <source>
        <dbReference type="EMBL" id="KAI7811849.1"/>
    </source>
</evidence>
<sequence length="166" mass="18215">SPDDPTAAGGVSIPSRVLVWLREPLPPSPVSTDRTVNEYKCEAAVNESSRLTGSSRGGRENIERAPPRDRPRIRNFLVCVLLPQVKWIVPISTVRGQLHYVKETLTLNVTECRSPAQRVKHPAGEAPVTITIHDNNLLSDVKEAGIMIHGLPGGPRRRRALVKLLG</sequence>
<reference evidence="2" key="1">
    <citation type="submission" date="2021-02" db="EMBL/GenBank/DDBJ databases">
        <title>Comparative genomics reveals that relaxation of natural selection precedes convergent phenotypic evolution of cavefish.</title>
        <authorList>
            <person name="Peng Z."/>
        </authorList>
    </citation>
    <scope>NUCLEOTIDE SEQUENCE</scope>
    <source>
        <tissue evidence="2">Muscle</tissue>
    </source>
</reference>
<dbReference type="AlphaFoldDB" id="A0A9W7X110"/>
<proteinExistence type="predicted"/>
<accession>A0A9W7X110</accession>
<dbReference type="EMBL" id="JAFHDT010000003">
    <property type="protein sequence ID" value="KAI7811849.1"/>
    <property type="molecule type" value="Genomic_DNA"/>
</dbReference>
<feature type="non-terminal residue" evidence="2">
    <location>
        <position position="166"/>
    </location>
</feature>
<evidence type="ECO:0000313" key="3">
    <source>
        <dbReference type="Proteomes" id="UP001059041"/>
    </source>
</evidence>